<keyword evidence="3" id="KW-1185">Reference proteome</keyword>
<feature type="region of interest" description="Disordered" evidence="1">
    <location>
        <begin position="1"/>
        <end position="26"/>
    </location>
</feature>
<gene>
    <name evidence="2" type="ORF">CDOO_10975</name>
</gene>
<evidence type="ECO:0000313" key="3">
    <source>
        <dbReference type="Proteomes" id="UP000029914"/>
    </source>
</evidence>
<dbReference type="AlphaFoldDB" id="A0A097IJM6"/>
<protein>
    <submittedName>
        <fullName evidence="2">Uncharacterized protein</fullName>
    </submittedName>
</protein>
<organism evidence="2 3">
    <name type="scientific">Corynebacterium doosanense CAU 212 = DSM 45436</name>
    <dbReference type="NCBI Taxonomy" id="558173"/>
    <lineage>
        <taxon>Bacteria</taxon>
        <taxon>Bacillati</taxon>
        <taxon>Actinomycetota</taxon>
        <taxon>Actinomycetes</taxon>
        <taxon>Mycobacteriales</taxon>
        <taxon>Corynebacteriaceae</taxon>
        <taxon>Corynebacterium</taxon>
    </lineage>
</organism>
<feature type="compositionally biased region" description="Acidic residues" evidence="1">
    <location>
        <begin position="103"/>
        <end position="114"/>
    </location>
</feature>
<reference evidence="2 3" key="1">
    <citation type="submission" date="2013-09" db="EMBL/GenBank/DDBJ databases">
        <title>Complete genome sequence of Corynebacterium doosanense CAU 212(T) (=DSM 45436(T)), isolated from activated sludge.</title>
        <authorList>
            <person name="Schaffert L."/>
            <person name="Albersmeier A."/>
            <person name="Kalinowski J."/>
            <person name="Ruckert C."/>
        </authorList>
    </citation>
    <scope>NUCLEOTIDE SEQUENCE [LARGE SCALE GENOMIC DNA]</scope>
    <source>
        <strain evidence="2 3">CAU 212</strain>
    </source>
</reference>
<proteinExistence type="predicted"/>
<dbReference type="KEGG" id="cdo:CDOO_10975"/>
<dbReference type="RefSeq" id="WP_018020567.1">
    <property type="nucleotide sequence ID" value="NZ_AQUX01000001.1"/>
</dbReference>
<dbReference type="HOGENOM" id="CLU_2116889_0_0_11"/>
<feature type="compositionally biased region" description="Acidic residues" evidence="1">
    <location>
        <begin position="55"/>
        <end position="69"/>
    </location>
</feature>
<feature type="region of interest" description="Disordered" evidence="1">
    <location>
        <begin position="52"/>
        <end position="114"/>
    </location>
</feature>
<evidence type="ECO:0000313" key="2">
    <source>
        <dbReference type="EMBL" id="AIT62319.1"/>
    </source>
</evidence>
<sequence>MSDNRSDIPDLAADLGEAPTSDELGLPPLEALLDAFPAPDADTFESMIDVAVDPATEDPGADLIPDDEPGAGYPDPVPVEDAPWDSDLGMTDDPATDPADLPDPSDDDPLAGWE</sequence>
<evidence type="ECO:0000256" key="1">
    <source>
        <dbReference type="SAM" id="MobiDB-lite"/>
    </source>
</evidence>
<name>A0A097IJM6_9CORY</name>
<dbReference type="EMBL" id="CP006764">
    <property type="protein sequence ID" value="AIT62319.1"/>
    <property type="molecule type" value="Genomic_DNA"/>
</dbReference>
<dbReference type="Proteomes" id="UP000029914">
    <property type="component" value="Chromosome"/>
</dbReference>
<accession>A0A097IJM6</accession>
<dbReference type="STRING" id="558173.CDOO_10975"/>